<reference evidence="1" key="1">
    <citation type="journal article" date="2023" name="Mol. Phylogenet. Evol.">
        <title>Genome-scale phylogeny and comparative genomics of the fungal order Sordariales.</title>
        <authorList>
            <person name="Hensen N."/>
            <person name="Bonometti L."/>
            <person name="Westerberg I."/>
            <person name="Brannstrom I.O."/>
            <person name="Guillou S."/>
            <person name="Cros-Aarteil S."/>
            <person name="Calhoun S."/>
            <person name="Haridas S."/>
            <person name="Kuo A."/>
            <person name="Mondo S."/>
            <person name="Pangilinan J."/>
            <person name="Riley R."/>
            <person name="LaButti K."/>
            <person name="Andreopoulos B."/>
            <person name="Lipzen A."/>
            <person name="Chen C."/>
            <person name="Yan M."/>
            <person name="Daum C."/>
            <person name="Ng V."/>
            <person name="Clum A."/>
            <person name="Steindorff A."/>
            <person name="Ohm R.A."/>
            <person name="Martin F."/>
            <person name="Silar P."/>
            <person name="Natvig D.O."/>
            <person name="Lalanne C."/>
            <person name="Gautier V."/>
            <person name="Ament-Velasquez S.L."/>
            <person name="Kruys A."/>
            <person name="Hutchinson M.I."/>
            <person name="Powell A.J."/>
            <person name="Barry K."/>
            <person name="Miller A.N."/>
            <person name="Grigoriev I.V."/>
            <person name="Debuchy R."/>
            <person name="Gladieux P."/>
            <person name="Hiltunen Thoren M."/>
            <person name="Johannesson H."/>
        </authorList>
    </citation>
    <scope>NUCLEOTIDE SEQUENCE</scope>
    <source>
        <strain evidence="1">CBS 955.72</strain>
    </source>
</reference>
<reference evidence="1" key="2">
    <citation type="submission" date="2023-06" db="EMBL/GenBank/DDBJ databases">
        <authorList>
            <consortium name="Lawrence Berkeley National Laboratory"/>
            <person name="Haridas S."/>
            <person name="Hensen N."/>
            <person name="Bonometti L."/>
            <person name="Westerberg I."/>
            <person name="Brannstrom I.O."/>
            <person name="Guillou S."/>
            <person name="Cros-Aarteil S."/>
            <person name="Calhoun S."/>
            <person name="Kuo A."/>
            <person name="Mondo S."/>
            <person name="Pangilinan J."/>
            <person name="Riley R."/>
            <person name="Labutti K."/>
            <person name="Andreopoulos B."/>
            <person name="Lipzen A."/>
            <person name="Chen C."/>
            <person name="Yanf M."/>
            <person name="Daum C."/>
            <person name="Ng V."/>
            <person name="Clum A."/>
            <person name="Steindorff A."/>
            <person name="Ohm R."/>
            <person name="Martin F."/>
            <person name="Silar P."/>
            <person name="Natvig D."/>
            <person name="Lalanne C."/>
            <person name="Gautier V."/>
            <person name="Ament-Velasquez S.L."/>
            <person name="Kruys A."/>
            <person name="Hutchinson M.I."/>
            <person name="Powell A.J."/>
            <person name="Barry K."/>
            <person name="Miller A.N."/>
            <person name="Grigoriev I.V."/>
            <person name="Debuchy R."/>
            <person name="Gladieux P."/>
            <person name="Thoren M.H."/>
            <person name="Johannesson H."/>
        </authorList>
    </citation>
    <scope>NUCLEOTIDE SEQUENCE</scope>
    <source>
        <strain evidence="1">CBS 955.72</strain>
    </source>
</reference>
<keyword evidence="2" id="KW-1185">Reference proteome</keyword>
<accession>A0AAJ0MAE3</accession>
<evidence type="ECO:0000313" key="1">
    <source>
        <dbReference type="EMBL" id="KAK3344537.1"/>
    </source>
</evidence>
<proteinExistence type="predicted"/>
<dbReference type="AlphaFoldDB" id="A0AAJ0MAE3"/>
<dbReference type="Proteomes" id="UP001275084">
    <property type="component" value="Unassembled WGS sequence"/>
</dbReference>
<name>A0AAJ0MAE3_9PEZI</name>
<gene>
    <name evidence="1" type="ORF">B0T25DRAFT_573472</name>
</gene>
<protein>
    <submittedName>
        <fullName evidence="1">Uncharacterized protein</fullName>
    </submittedName>
</protein>
<sequence length="197" mass="21808">MAILATGISALPTTLSERTLDKRCTPGTTTILAPHDMILYELHNPSNTPGYSTGSSLFLQLNSPTYSYRQLLRFNTPSTGKCAWVMNFPASRYNTEVHQQQPDNGGPVHLSFYGVERSYKAGGTLGDVKLIPGPWSSKAVQPGEQTLVEQPCEQMGTDMFVRTPEGHEAVSQMVYWNQDIKEWDAQGSLGIYMRVTC</sequence>
<organism evidence="1 2">
    <name type="scientific">Lasiosphaeria hispida</name>
    <dbReference type="NCBI Taxonomy" id="260671"/>
    <lineage>
        <taxon>Eukaryota</taxon>
        <taxon>Fungi</taxon>
        <taxon>Dikarya</taxon>
        <taxon>Ascomycota</taxon>
        <taxon>Pezizomycotina</taxon>
        <taxon>Sordariomycetes</taxon>
        <taxon>Sordariomycetidae</taxon>
        <taxon>Sordariales</taxon>
        <taxon>Lasiosphaeriaceae</taxon>
        <taxon>Lasiosphaeria</taxon>
    </lineage>
</organism>
<evidence type="ECO:0000313" key="2">
    <source>
        <dbReference type="Proteomes" id="UP001275084"/>
    </source>
</evidence>
<comment type="caution">
    <text evidence="1">The sequence shown here is derived from an EMBL/GenBank/DDBJ whole genome shotgun (WGS) entry which is preliminary data.</text>
</comment>
<dbReference type="EMBL" id="JAUIQD010000007">
    <property type="protein sequence ID" value="KAK3344537.1"/>
    <property type="molecule type" value="Genomic_DNA"/>
</dbReference>